<dbReference type="GO" id="GO:0005737">
    <property type="term" value="C:cytoplasm"/>
    <property type="evidence" value="ECO:0007669"/>
    <property type="project" value="UniProtKB-SubCell"/>
</dbReference>
<dbReference type="Pfam" id="PF07679">
    <property type="entry name" value="I-set"/>
    <property type="match status" value="1"/>
</dbReference>
<sequence length="151" mass="16175">MGCRAPTDLGGCGGGWWGPPLSTPPCTRGSWPWLMVAVVLSGAADPPVRILERDMLLTRRRCRAMEDLVLEVLLSHAHGEVKWYKDGEKLQDTGHVRLEEDGARRSLLILGATGGDAGEYLCDTRDDSIIFCVSVAGPSDAYLLAPQAGAG</sequence>
<evidence type="ECO:0000256" key="4">
    <source>
        <dbReference type="ARBA" id="ARBA00023157"/>
    </source>
</evidence>
<evidence type="ECO:0000313" key="6">
    <source>
        <dbReference type="Ensembl" id="ENSCMMP00000027726.1"/>
    </source>
</evidence>
<name>A0A8C3D281_CAIMO</name>
<evidence type="ECO:0000256" key="2">
    <source>
        <dbReference type="ARBA" id="ARBA00022490"/>
    </source>
</evidence>
<dbReference type="AlphaFoldDB" id="A0A8C3D281"/>
<dbReference type="PANTHER" id="PTHR35971">
    <property type="entry name" value="SI:DKEY-31G6.6"/>
    <property type="match status" value="1"/>
</dbReference>
<comment type="subcellular location">
    <subcellularLocation>
        <location evidence="1">Cytoplasm</location>
    </subcellularLocation>
</comment>
<dbReference type="SUPFAM" id="SSF48726">
    <property type="entry name" value="Immunoglobulin"/>
    <property type="match status" value="1"/>
</dbReference>
<keyword evidence="2" id="KW-0963">Cytoplasm</keyword>
<dbReference type="Ensembl" id="ENSCMMT00000030250.1">
    <property type="protein sequence ID" value="ENSCMMP00000027726.1"/>
    <property type="gene ID" value="ENSCMMG00000016948.1"/>
</dbReference>
<dbReference type="InterPro" id="IPR013783">
    <property type="entry name" value="Ig-like_fold"/>
</dbReference>
<reference evidence="6" key="2">
    <citation type="submission" date="2025-08" db="UniProtKB">
        <authorList>
            <consortium name="Ensembl"/>
        </authorList>
    </citation>
    <scope>IDENTIFICATION</scope>
</reference>
<dbReference type="Gene3D" id="2.60.40.10">
    <property type="entry name" value="Immunoglobulins"/>
    <property type="match status" value="1"/>
</dbReference>
<dbReference type="InterPro" id="IPR007110">
    <property type="entry name" value="Ig-like_dom"/>
</dbReference>
<dbReference type="InterPro" id="IPR052385">
    <property type="entry name" value="Obscurin/Obscurin-like_Reg"/>
</dbReference>
<keyword evidence="4" id="KW-1015">Disulfide bond</keyword>
<evidence type="ECO:0000313" key="7">
    <source>
        <dbReference type="Proteomes" id="UP000694556"/>
    </source>
</evidence>
<dbReference type="Proteomes" id="UP000694556">
    <property type="component" value="Chromosome 7"/>
</dbReference>
<evidence type="ECO:0000256" key="1">
    <source>
        <dbReference type="ARBA" id="ARBA00004496"/>
    </source>
</evidence>
<proteinExistence type="predicted"/>
<accession>A0A8C3D281</accession>
<reference evidence="6" key="1">
    <citation type="submission" date="2018-09" db="EMBL/GenBank/DDBJ databases">
        <title>Common duck and Muscovy duck high density SNP chip.</title>
        <authorList>
            <person name="Vignal A."/>
            <person name="Thebault N."/>
            <person name="Warren W.C."/>
        </authorList>
    </citation>
    <scope>NUCLEOTIDE SEQUENCE [LARGE SCALE GENOMIC DNA]</scope>
</reference>
<keyword evidence="7" id="KW-1185">Reference proteome</keyword>
<evidence type="ECO:0000256" key="3">
    <source>
        <dbReference type="ARBA" id="ARBA00022553"/>
    </source>
</evidence>
<protein>
    <recommendedName>
        <fullName evidence="5">Ig-like domain-containing protein</fullName>
    </recommendedName>
</protein>
<dbReference type="PROSITE" id="PS50835">
    <property type="entry name" value="IG_LIKE"/>
    <property type="match status" value="1"/>
</dbReference>
<keyword evidence="3" id="KW-0597">Phosphoprotein</keyword>
<evidence type="ECO:0000259" key="5">
    <source>
        <dbReference type="PROSITE" id="PS50835"/>
    </source>
</evidence>
<reference evidence="6" key="3">
    <citation type="submission" date="2025-09" db="UniProtKB">
        <authorList>
            <consortium name="Ensembl"/>
        </authorList>
    </citation>
    <scope>IDENTIFICATION</scope>
</reference>
<organism evidence="6 7">
    <name type="scientific">Cairina moschata</name>
    <name type="common">Muscovy duck</name>
    <dbReference type="NCBI Taxonomy" id="8855"/>
    <lineage>
        <taxon>Eukaryota</taxon>
        <taxon>Metazoa</taxon>
        <taxon>Chordata</taxon>
        <taxon>Craniata</taxon>
        <taxon>Vertebrata</taxon>
        <taxon>Euteleostomi</taxon>
        <taxon>Archelosauria</taxon>
        <taxon>Archosauria</taxon>
        <taxon>Dinosauria</taxon>
        <taxon>Saurischia</taxon>
        <taxon>Theropoda</taxon>
        <taxon>Coelurosauria</taxon>
        <taxon>Aves</taxon>
        <taxon>Neognathae</taxon>
        <taxon>Galloanserae</taxon>
        <taxon>Anseriformes</taxon>
        <taxon>Anatidae</taxon>
        <taxon>Anatinae</taxon>
        <taxon>Cairina</taxon>
    </lineage>
</organism>
<dbReference type="InterPro" id="IPR036179">
    <property type="entry name" value="Ig-like_dom_sf"/>
</dbReference>
<dbReference type="PANTHER" id="PTHR35971:SF5">
    <property type="entry name" value="OBSCURIN LIKE CYTOSKELETAL ADAPTOR 1"/>
    <property type="match status" value="1"/>
</dbReference>
<feature type="domain" description="Ig-like" evidence="5">
    <location>
        <begin position="32"/>
        <end position="122"/>
    </location>
</feature>
<dbReference type="FunFam" id="2.60.40.10:FF:001002">
    <property type="entry name" value="obscurin-like protein 1 isoform X2"/>
    <property type="match status" value="1"/>
</dbReference>
<dbReference type="InterPro" id="IPR013098">
    <property type="entry name" value="Ig_I-set"/>
</dbReference>